<dbReference type="InterPro" id="IPR002491">
    <property type="entry name" value="ABC_transptr_periplasmic_BD"/>
</dbReference>
<dbReference type="RefSeq" id="WP_306981662.1">
    <property type="nucleotide sequence ID" value="NZ_JAUSUA010000002.1"/>
</dbReference>
<evidence type="ECO:0000313" key="8">
    <source>
        <dbReference type="EMBL" id="MDQ0206839.1"/>
    </source>
</evidence>
<dbReference type="PANTHER" id="PTHR30532">
    <property type="entry name" value="IRON III DICITRATE-BINDING PERIPLASMIC PROTEIN"/>
    <property type="match status" value="1"/>
</dbReference>
<feature type="signal peptide" evidence="6">
    <location>
        <begin position="1"/>
        <end position="21"/>
    </location>
</feature>
<dbReference type="Proteomes" id="UP001225034">
    <property type="component" value="Unassembled WGS sequence"/>
</dbReference>
<feature type="chain" id="PRO_5046431502" evidence="6">
    <location>
        <begin position="22"/>
        <end position="332"/>
    </location>
</feature>
<comment type="caution">
    <text evidence="8">The sequence shown here is derived from an EMBL/GenBank/DDBJ whole genome shotgun (WGS) entry which is preliminary data.</text>
</comment>
<evidence type="ECO:0000256" key="4">
    <source>
        <dbReference type="ARBA" id="ARBA00022729"/>
    </source>
</evidence>
<dbReference type="PROSITE" id="PS50983">
    <property type="entry name" value="FE_B12_PBP"/>
    <property type="match status" value="1"/>
</dbReference>
<keyword evidence="9" id="KW-1185">Reference proteome</keyword>
<keyword evidence="3" id="KW-0813">Transport</keyword>
<dbReference type="EMBL" id="JAUSUA010000002">
    <property type="protein sequence ID" value="MDQ0206839.1"/>
    <property type="molecule type" value="Genomic_DNA"/>
</dbReference>
<gene>
    <name evidence="8" type="ORF">J2S05_001638</name>
</gene>
<dbReference type="PROSITE" id="PS51257">
    <property type="entry name" value="PROKAR_LIPOPROTEIN"/>
    <property type="match status" value="1"/>
</dbReference>
<evidence type="ECO:0000313" key="9">
    <source>
        <dbReference type="Proteomes" id="UP001225034"/>
    </source>
</evidence>
<evidence type="ECO:0000256" key="6">
    <source>
        <dbReference type="SAM" id="SignalP"/>
    </source>
</evidence>
<keyword evidence="4 6" id="KW-0732">Signal</keyword>
<evidence type="ECO:0000256" key="3">
    <source>
        <dbReference type="ARBA" id="ARBA00022448"/>
    </source>
</evidence>
<protein>
    <submittedName>
        <fullName evidence="8">Iron complex transport system substrate-binding protein</fullName>
    </submittedName>
</protein>
<feature type="domain" description="Fe/B12 periplasmic-binding" evidence="7">
    <location>
        <begin position="59"/>
        <end position="332"/>
    </location>
</feature>
<evidence type="ECO:0000256" key="2">
    <source>
        <dbReference type="ARBA" id="ARBA00008814"/>
    </source>
</evidence>
<dbReference type="Gene3D" id="3.40.50.1980">
    <property type="entry name" value="Nitrogenase molybdenum iron protein domain"/>
    <property type="match status" value="2"/>
</dbReference>
<proteinExistence type="inferred from homology"/>
<dbReference type="PANTHER" id="PTHR30532:SF21">
    <property type="entry name" value="SIDEROPHORE-BINDING LIPOPROTEIN YFIY-RELATED"/>
    <property type="match status" value="1"/>
</dbReference>
<comment type="similarity">
    <text evidence="2">Belongs to the bacterial solute-binding protein 8 family.</text>
</comment>
<organism evidence="8 9">
    <name type="scientific">Alkalicoccobacillus murimartini</name>
    <dbReference type="NCBI Taxonomy" id="171685"/>
    <lineage>
        <taxon>Bacteria</taxon>
        <taxon>Bacillati</taxon>
        <taxon>Bacillota</taxon>
        <taxon>Bacilli</taxon>
        <taxon>Bacillales</taxon>
        <taxon>Bacillaceae</taxon>
        <taxon>Alkalicoccobacillus</taxon>
    </lineage>
</organism>
<comment type="subcellular location">
    <subcellularLocation>
        <location evidence="1">Cell membrane</location>
        <topology evidence="1">Lipid-anchor</topology>
    </subcellularLocation>
</comment>
<dbReference type="Pfam" id="PF01497">
    <property type="entry name" value="Peripla_BP_2"/>
    <property type="match status" value="1"/>
</dbReference>
<dbReference type="SUPFAM" id="SSF53807">
    <property type="entry name" value="Helical backbone' metal receptor"/>
    <property type="match status" value="1"/>
</dbReference>
<accession>A0ABT9YG49</accession>
<keyword evidence="5" id="KW-0175">Coiled coil</keyword>
<reference evidence="8 9" key="1">
    <citation type="submission" date="2023-07" db="EMBL/GenBank/DDBJ databases">
        <title>Genomic Encyclopedia of Type Strains, Phase IV (KMG-IV): sequencing the most valuable type-strain genomes for metagenomic binning, comparative biology and taxonomic classification.</title>
        <authorList>
            <person name="Goeker M."/>
        </authorList>
    </citation>
    <scope>NUCLEOTIDE SEQUENCE [LARGE SCALE GENOMIC DNA]</scope>
    <source>
        <strain evidence="8 9">DSM 19154</strain>
    </source>
</reference>
<name>A0ABT9YG49_9BACI</name>
<dbReference type="InterPro" id="IPR051313">
    <property type="entry name" value="Bact_iron-sidero_bind"/>
</dbReference>
<evidence type="ECO:0000256" key="1">
    <source>
        <dbReference type="ARBA" id="ARBA00004193"/>
    </source>
</evidence>
<sequence length="332" mass="36720">MNQLNRWSMFAIMLLVVVLSACNGSGETQEDVNSPNEEEQQVTNTHAYGETVIPADVSRIASINLEDMLVSLEVPLVLATAIGSDYYLEDQLGDTPISVWGEELNYEAILESNPDLIVASNVIDENTYDELTKIAPTILYDREKWRDSIIQMGSELGYEDKANAVIETVDNQLEEAQNKIEKAVGTDNEVIFLRTTATDLRINFPGFEQNGETYAGYAGMLYKDLSLSPAPIVLDLQEQTEPERQVAEVSQEILPELSSDFIFVASGSAGGTSEDVSRDQESFGEIEQSSLWKDLPAVQKDQVFSVNPKHWISSGPIADQLKIDDVVEALTE</sequence>
<evidence type="ECO:0000256" key="5">
    <source>
        <dbReference type="SAM" id="Coils"/>
    </source>
</evidence>
<evidence type="ECO:0000259" key="7">
    <source>
        <dbReference type="PROSITE" id="PS50983"/>
    </source>
</evidence>
<feature type="coiled-coil region" evidence="5">
    <location>
        <begin position="159"/>
        <end position="186"/>
    </location>
</feature>